<organism evidence="1 2">
    <name type="scientific">Parasponia andersonii</name>
    <name type="common">Sponia andersonii</name>
    <dbReference type="NCBI Taxonomy" id="3476"/>
    <lineage>
        <taxon>Eukaryota</taxon>
        <taxon>Viridiplantae</taxon>
        <taxon>Streptophyta</taxon>
        <taxon>Embryophyta</taxon>
        <taxon>Tracheophyta</taxon>
        <taxon>Spermatophyta</taxon>
        <taxon>Magnoliopsida</taxon>
        <taxon>eudicotyledons</taxon>
        <taxon>Gunneridae</taxon>
        <taxon>Pentapetalae</taxon>
        <taxon>rosids</taxon>
        <taxon>fabids</taxon>
        <taxon>Rosales</taxon>
        <taxon>Cannabaceae</taxon>
        <taxon>Parasponia</taxon>
    </lineage>
</organism>
<name>A0A2P5E150_PARAD</name>
<dbReference type="EMBL" id="JXTB01000005">
    <property type="protein sequence ID" value="PON79256.1"/>
    <property type="molecule type" value="Genomic_DNA"/>
</dbReference>
<protein>
    <submittedName>
        <fullName evidence="1">Uncharacterized protein</fullName>
    </submittedName>
</protein>
<evidence type="ECO:0000313" key="2">
    <source>
        <dbReference type="Proteomes" id="UP000237105"/>
    </source>
</evidence>
<reference evidence="2" key="1">
    <citation type="submission" date="2016-06" db="EMBL/GenBank/DDBJ databases">
        <title>Parallel loss of symbiosis genes in relatives of nitrogen-fixing non-legume Parasponia.</title>
        <authorList>
            <person name="Van Velzen R."/>
            <person name="Holmer R."/>
            <person name="Bu F."/>
            <person name="Rutten L."/>
            <person name="Van Zeijl A."/>
            <person name="Liu W."/>
            <person name="Santuari L."/>
            <person name="Cao Q."/>
            <person name="Sharma T."/>
            <person name="Shen D."/>
            <person name="Roswanjaya Y."/>
            <person name="Wardhani T."/>
            <person name="Kalhor M.S."/>
            <person name="Jansen J."/>
            <person name="Van den Hoogen J."/>
            <person name="Gungor B."/>
            <person name="Hartog M."/>
            <person name="Hontelez J."/>
            <person name="Verver J."/>
            <person name="Yang W.-C."/>
            <person name="Schijlen E."/>
            <person name="Repin R."/>
            <person name="Schilthuizen M."/>
            <person name="Schranz E."/>
            <person name="Heidstra R."/>
            <person name="Miyata K."/>
            <person name="Fedorova E."/>
            <person name="Kohlen W."/>
            <person name="Bisseling T."/>
            <person name="Smit S."/>
            <person name="Geurts R."/>
        </authorList>
    </citation>
    <scope>NUCLEOTIDE SEQUENCE [LARGE SCALE GENOMIC DNA]</scope>
    <source>
        <strain evidence="2">cv. WU1-14</strain>
    </source>
</reference>
<sequence>GEYNVSATFNVTDLSPFLAGDEDLRANPSQEEGNDEDIRAVKTRGPVQVPVGPMTRARAKRFKEELNNLVRRVLQQEESVFTTESEQRLVLLIQADPVENQSAKHVL</sequence>
<dbReference type="AlphaFoldDB" id="A0A2P5E150"/>
<dbReference type="Proteomes" id="UP000237105">
    <property type="component" value="Unassembled WGS sequence"/>
</dbReference>
<evidence type="ECO:0000313" key="1">
    <source>
        <dbReference type="EMBL" id="PON79256.1"/>
    </source>
</evidence>
<gene>
    <name evidence="1" type="ORF">PanWU01x14_013720</name>
</gene>
<accession>A0A2P5E150</accession>
<comment type="caution">
    <text evidence="1">The sequence shown here is derived from an EMBL/GenBank/DDBJ whole genome shotgun (WGS) entry which is preliminary data.</text>
</comment>
<proteinExistence type="predicted"/>
<feature type="non-terminal residue" evidence="1">
    <location>
        <position position="1"/>
    </location>
</feature>
<keyword evidence="2" id="KW-1185">Reference proteome</keyword>